<evidence type="ECO:0000256" key="2">
    <source>
        <dbReference type="ARBA" id="ARBA00002988"/>
    </source>
</evidence>
<comment type="function">
    <text evidence="2">Catalyzes the phosphorylation of pyruvate to phosphoenolpyruvate.</text>
</comment>
<dbReference type="AlphaFoldDB" id="A0A2U9ILM9"/>
<keyword evidence="16" id="KW-1185">Reference proteome</keyword>
<evidence type="ECO:0000259" key="14">
    <source>
        <dbReference type="Pfam" id="PF01326"/>
    </source>
</evidence>
<dbReference type="EC" id="2.7.9.2" evidence="5"/>
<evidence type="ECO:0000256" key="13">
    <source>
        <dbReference type="ARBA" id="ARBA00047700"/>
    </source>
</evidence>
<dbReference type="InterPro" id="IPR013815">
    <property type="entry name" value="ATP_grasp_subdomain_1"/>
</dbReference>
<keyword evidence="6" id="KW-0808">Transferase</keyword>
<dbReference type="GO" id="GO:0005524">
    <property type="term" value="F:ATP binding"/>
    <property type="evidence" value="ECO:0007669"/>
    <property type="project" value="UniProtKB-KW"/>
</dbReference>
<proteinExistence type="inferred from homology"/>
<keyword evidence="10" id="KW-0067">ATP-binding</keyword>
<dbReference type="OrthoDB" id="23397at2157"/>
<comment type="cofactor">
    <cofactor evidence="1">
        <name>Mg(2+)</name>
        <dbReference type="ChEBI" id="CHEBI:18420"/>
    </cofactor>
</comment>
<keyword evidence="9 15" id="KW-0418">Kinase</keyword>
<dbReference type="GO" id="GO:0006094">
    <property type="term" value="P:gluconeogenesis"/>
    <property type="evidence" value="ECO:0007669"/>
    <property type="project" value="UniProtKB-UniPathway"/>
</dbReference>
<evidence type="ECO:0000256" key="12">
    <source>
        <dbReference type="ARBA" id="ARBA00033470"/>
    </source>
</evidence>
<dbReference type="Proteomes" id="UP000248410">
    <property type="component" value="Chromosome"/>
</dbReference>
<evidence type="ECO:0000256" key="8">
    <source>
        <dbReference type="ARBA" id="ARBA00022741"/>
    </source>
</evidence>
<dbReference type="GO" id="GO:0046872">
    <property type="term" value="F:metal ion binding"/>
    <property type="evidence" value="ECO:0007669"/>
    <property type="project" value="UniProtKB-KW"/>
</dbReference>
<keyword evidence="8" id="KW-0547">Nucleotide-binding</keyword>
<sequence length="311" mass="35564">MRIYKLNQVSLNMINEVGRKSAYLGEIMQSGIKVPNGLIIPQSEFRSYLEYVKPEIDKILSKSNLKDLESIKNTYDEIKDVFLSLPLDKELQEELNKEISTLKTEYFAVRPTVTSSLNGPSFAGELDTYLFVPKDEISTFVRLSWASYFNPRSMAYRILYGENIPIAILIQEMVNPISAGTVFTLHPVEFDTQKVLIESAWGLGEAVTRGIITPDEFILTKTERMVKEKKISKKDVKLIYDFSSKSIRQVQLDDHEALKPSISDREAVKIANLALKIEDMLKRPVNIEWAISNNEIYILEVRGIRASYEII</sequence>
<dbReference type="InterPro" id="IPR006319">
    <property type="entry name" value="PEP_synth"/>
</dbReference>
<dbReference type="UniPathway" id="UPA00138"/>
<evidence type="ECO:0000256" key="6">
    <source>
        <dbReference type="ARBA" id="ARBA00022679"/>
    </source>
</evidence>
<comment type="similarity">
    <text evidence="4">Belongs to the PEP-utilizing enzyme family.</text>
</comment>
<dbReference type="SUPFAM" id="SSF56059">
    <property type="entry name" value="Glutathione synthetase ATP-binding domain-like"/>
    <property type="match status" value="1"/>
</dbReference>
<dbReference type="Gene3D" id="3.30.1490.20">
    <property type="entry name" value="ATP-grasp fold, A domain"/>
    <property type="match status" value="1"/>
</dbReference>
<evidence type="ECO:0000256" key="3">
    <source>
        <dbReference type="ARBA" id="ARBA00004742"/>
    </source>
</evidence>
<dbReference type="Gene3D" id="3.30.470.20">
    <property type="entry name" value="ATP-grasp fold, B domain"/>
    <property type="match status" value="1"/>
</dbReference>
<accession>A0A2U9ILM9</accession>
<name>A0A2U9ILM9_9CREN</name>
<dbReference type="KEGG" id="asul:DFR86_04635"/>
<organism evidence="15 16">
    <name type="scientific">Acidianus sulfidivorans JP7</name>
    <dbReference type="NCBI Taxonomy" id="619593"/>
    <lineage>
        <taxon>Archaea</taxon>
        <taxon>Thermoproteota</taxon>
        <taxon>Thermoprotei</taxon>
        <taxon>Sulfolobales</taxon>
        <taxon>Sulfolobaceae</taxon>
        <taxon>Acidianus</taxon>
    </lineage>
</organism>
<evidence type="ECO:0000256" key="10">
    <source>
        <dbReference type="ARBA" id="ARBA00022840"/>
    </source>
</evidence>
<evidence type="ECO:0000313" key="15">
    <source>
        <dbReference type="EMBL" id="AWR96913.1"/>
    </source>
</evidence>
<evidence type="ECO:0000256" key="9">
    <source>
        <dbReference type="ARBA" id="ARBA00022777"/>
    </source>
</evidence>
<keyword evidence="7" id="KW-0479">Metal-binding</keyword>
<dbReference type="Pfam" id="PF01326">
    <property type="entry name" value="PPDK_N"/>
    <property type="match status" value="1"/>
</dbReference>
<keyword evidence="15" id="KW-0670">Pyruvate</keyword>
<dbReference type="PANTHER" id="PTHR43030">
    <property type="entry name" value="PHOSPHOENOLPYRUVATE SYNTHASE"/>
    <property type="match status" value="1"/>
</dbReference>
<evidence type="ECO:0000256" key="4">
    <source>
        <dbReference type="ARBA" id="ARBA00007837"/>
    </source>
</evidence>
<evidence type="ECO:0000256" key="11">
    <source>
        <dbReference type="ARBA" id="ARBA00022842"/>
    </source>
</evidence>
<comment type="pathway">
    <text evidence="3">Carbohydrate biosynthesis; gluconeogenesis.</text>
</comment>
<dbReference type="PANTHER" id="PTHR43030:SF1">
    <property type="entry name" value="PHOSPHOENOLPYRUVATE SYNTHASE"/>
    <property type="match status" value="1"/>
</dbReference>
<protein>
    <recommendedName>
        <fullName evidence="5">pyruvate, water dikinase</fullName>
        <ecNumber evidence="5">2.7.9.2</ecNumber>
    </recommendedName>
    <alternativeName>
        <fullName evidence="12">Pyruvate, water dikinase</fullName>
    </alternativeName>
</protein>
<dbReference type="InterPro" id="IPR002192">
    <property type="entry name" value="PPDK_AMP/ATP-bd"/>
</dbReference>
<dbReference type="GO" id="GO:0008986">
    <property type="term" value="F:pyruvate, water dikinase activity"/>
    <property type="evidence" value="ECO:0007669"/>
    <property type="project" value="UniProtKB-EC"/>
</dbReference>
<evidence type="ECO:0000256" key="5">
    <source>
        <dbReference type="ARBA" id="ARBA00011996"/>
    </source>
</evidence>
<dbReference type="EMBL" id="CP029288">
    <property type="protein sequence ID" value="AWR96913.1"/>
    <property type="molecule type" value="Genomic_DNA"/>
</dbReference>
<keyword evidence="11" id="KW-0460">Magnesium</keyword>
<evidence type="ECO:0000313" key="16">
    <source>
        <dbReference type="Proteomes" id="UP000248410"/>
    </source>
</evidence>
<comment type="catalytic activity">
    <reaction evidence="13">
        <text>pyruvate + ATP + H2O = phosphoenolpyruvate + AMP + phosphate + 2 H(+)</text>
        <dbReference type="Rhea" id="RHEA:11364"/>
        <dbReference type="ChEBI" id="CHEBI:15361"/>
        <dbReference type="ChEBI" id="CHEBI:15377"/>
        <dbReference type="ChEBI" id="CHEBI:15378"/>
        <dbReference type="ChEBI" id="CHEBI:30616"/>
        <dbReference type="ChEBI" id="CHEBI:43474"/>
        <dbReference type="ChEBI" id="CHEBI:58702"/>
        <dbReference type="ChEBI" id="CHEBI:456215"/>
        <dbReference type="EC" id="2.7.9.2"/>
    </reaction>
</comment>
<feature type="domain" description="Pyruvate phosphate dikinase AMP/ATP-binding" evidence="14">
    <location>
        <begin position="15"/>
        <end position="304"/>
    </location>
</feature>
<evidence type="ECO:0000256" key="1">
    <source>
        <dbReference type="ARBA" id="ARBA00001946"/>
    </source>
</evidence>
<gene>
    <name evidence="15" type="ORF">DFR86_04635</name>
</gene>
<evidence type="ECO:0000256" key="7">
    <source>
        <dbReference type="ARBA" id="ARBA00022723"/>
    </source>
</evidence>
<dbReference type="GeneID" id="36837230"/>
<reference evidence="15 16" key="1">
    <citation type="submission" date="2018-05" db="EMBL/GenBank/DDBJ databases">
        <title>Complete Genome Sequences of Extremely Thermoacidophilic, Metal-Mobilizing Type-Strain Members of the Archaeal Family Sulfolobaceae: Acidianus brierleyi DSM-1651T, Acidianus sulfidivorans DSM-18786T, Metallosphaera hakonensis DSM-7519T, and Metallosphaera prunae DSM-10039T.</title>
        <authorList>
            <person name="Counts J.A."/>
            <person name="Kelly R.M."/>
        </authorList>
    </citation>
    <scope>NUCLEOTIDE SEQUENCE [LARGE SCALE GENOMIC DNA]</scope>
    <source>
        <strain evidence="15 16">JP7</strain>
    </source>
</reference>
<dbReference type="RefSeq" id="WP_110379803.1">
    <property type="nucleotide sequence ID" value="NZ_CP029288.2"/>
</dbReference>